<evidence type="ECO:0000256" key="6">
    <source>
        <dbReference type="ARBA" id="ARBA00023110"/>
    </source>
</evidence>
<keyword evidence="5 11" id="KW-0132">Cell division</keyword>
<dbReference type="InterPro" id="IPR005215">
    <property type="entry name" value="Trig_fac"/>
</dbReference>
<evidence type="ECO:0000256" key="13">
    <source>
        <dbReference type="RuleBase" id="RU003914"/>
    </source>
</evidence>
<comment type="catalytic activity">
    <reaction evidence="1 11 12">
        <text>[protein]-peptidylproline (omega=180) = [protein]-peptidylproline (omega=0)</text>
        <dbReference type="Rhea" id="RHEA:16237"/>
        <dbReference type="Rhea" id="RHEA-COMP:10747"/>
        <dbReference type="Rhea" id="RHEA-COMP:10748"/>
        <dbReference type="ChEBI" id="CHEBI:83833"/>
        <dbReference type="ChEBI" id="CHEBI:83834"/>
        <dbReference type="EC" id="5.2.1.8"/>
    </reaction>
</comment>
<dbReference type="Pfam" id="PF05698">
    <property type="entry name" value="Trigger_C"/>
    <property type="match status" value="1"/>
</dbReference>
<dbReference type="InterPro" id="IPR046357">
    <property type="entry name" value="PPIase_dom_sf"/>
</dbReference>
<dbReference type="Pfam" id="PF05697">
    <property type="entry name" value="Trigger_N"/>
    <property type="match status" value="1"/>
</dbReference>
<dbReference type="AlphaFoldDB" id="A0A0M4LZ66"/>
<sequence length="432" mass="47930">MKTSLTTLEGLKRSLTVELPVDIFNERTEKIIKGLAGKVRVDGFRKGKIPPAVLKQRFGGSAKSDAATEIVGETLADALTDADVSPATQPSLTNIDTENADSLIYTLEFEVYPEIKVNALSKLTIDQVSSQVTEEDEERALQDLQDRSTEYKTVKRKSKDGDRLIIDFEGLLDGESFEGGAAEGFEIVLGKGTMIEGFEKGLIDVASGKTVEVNATFPEDYHVENLAGREAVFKVKVNEIGSPIELKRDDEFAKKYGEKDFETMKSRMTNQMKLELDSRLVQQNKDTAFSALLEANDFEVPEGSISSEAEKLQQDMESRMEQQGMPSKGKLPAEMFNEEAARRVKLGLLINKIATDSEITAEKDLVDAKLNEMSLQYGESAQQMIDWYNTDPSRLANIESIVVEDLVAKHVAEKAKVTTTDKTFLEIMNTQN</sequence>
<dbReference type="InterPro" id="IPR037041">
    <property type="entry name" value="Trigger_fac_C_sf"/>
</dbReference>
<dbReference type="Gene3D" id="3.30.70.1050">
    <property type="entry name" value="Trigger factor ribosome-binding domain"/>
    <property type="match status" value="1"/>
</dbReference>
<keyword evidence="8 11" id="KW-0413">Isomerase</keyword>
<evidence type="ECO:0000256" key="12">
    <source>
        <dbReference type="PROSITE-ProRule" id="PRU00277"/>
    </source>
</evidence>
<dbReference type="GO" id="GO:0015031">
    <property type="term" value="P:protein transport"/>
    <property type="evidence" value="ECO:0007669"/>
    <property type="project" value="UniProtKB-UniRule"/>
</dbReference>
<evidence type="ECO:0000256" key="10">
    <source>
        <dbReference type="ARBA" id="ARBA00029986"/>
    </source>
</evidence>
<proteinExistence type="inferred from homology"/>
<dbReference type="RefSeq" id="WP_053819676.1">
    <property type="nucleotide sequence ID" value="NZ_CP006911.1"/>
</dbReference>
<dbReference type="PROSITE" id="PS50059">
    <property type="entry name" value="FKBP_PPIASE"/>
    <property type="match status" value="1"/>
</dbReference>
<keyword evidence="11" id="KW-0963">Cytoplasm</keyword>
<comment type="function">
    <text evidence="11">Involved in protein export. Acts as a chaperone by maintaining the newly synthesized protein in an open conformation. Functions as a peptidyl-prolyl cis-trans isomerase.</text>
</comment>
<evidence type="ECO:0000256" key="4">
    <source>
        <dbReference type="ARBA" id="ARBA00016902"/>
    </source>
</evidence>
<dbReference type="InterPro" id="IPR008881">
    <property type="entry name" value="Trigger_fac_ribosome-bd_bac"/>
</dbReference>
<dbReference type="PATRIC" id="fig|1125411.7.peg.326"/>
<evidence type="ECO:0000256" key="7">
    <source>
        <dbReference type="ARBA" id="ARBA00023186"/>
    </source>
</evidence>
<dbReference type="Proteomes" id="UP000068905">
    <property type="component" value="Chromosome"/>
</dbReference>
<gene>
    <name evidence="11" type="primary">tig</name>
    <name evidence="15" type="ORF">W908_01655</name>
</gene>
<evidence type="ECO:0000256" key="5">
    <source>
        <dbReference type="ARBA" id="ARBA00022618"/>
    </source>
</evidence>
<feature type="domain" description="PPIase FKBP-type" evidence="14">
    <location>
        <begin position="161"/>
        <end position="221"/>
    </location>
</feature>
<organism evidence="15 16">
    <name type="scientific">Candidatus Pseudothioglobus singularis PS1</name>
    <dbReference type="NCBI Taxonomy" id="1125411"/>
    <lineage>
        <taxon>Bacteria</taxon>
        <taxon>Pseudomonadati</taxon>
        <taxon>Pseudomonadota</taxon>
        <taxon>Gammaproteobacteria</taxon>
        <taxon>Candidatus Pseudothioglobaceae</taxon>
        <taxon>Candidatus Pseudothioglobus</taxon>
    </lineage>
</organism>
<dbReference type="SUPFAM" id="SSF102735">
    <property type="entry name" value="Trigger factor ribosome-binding domain"/>
    <property type="match status" value="1"/>
</dbReference>
<dbReference type="NCBIfam" id="TIGR00115">
    <property type="entry name" value="tig"/>
    <property type="match status" value="1"/>
</dbReference>
<dbReference type="Gene3D" id="3.10.50.40">
    <property type="match status" value="1"/>
</dbReference>
<keyword evidence="16" id="KW-1185">Reference proteome</keyword>
<evidence type="ECO:0000256" key="11">
    <source>
        <dbReference type="HAMAP-Rule" id="MF_00303"/>
    </source>
</evidence>
<dbReference type="SUPFAM" id="SSF54534">
    <property type="entry name" value="FKBP-like"/>
    <property type="match status" value="1"/>
</dbReference>
<evidence type="ECO:0000259" key="14">
    <source>
        <dbReference type="PROSITE" id="PS50059"/>
    </source>
</evidence>
<dbReference type="FunFam" id="3.10.50.40:FF:000001">
    <property type="entry name" value="Trigger factor"/>
    <property type="match status" value="1"/>
</dbReference>
<comment type="subcellular location">
    <subcellularLocation>
        <location evidence="11">Cytoplasm</location>
    </subcellularLocation>
    <text evidence="11">About half TF is bound to the ribosome near the polypeptide exit tunnel while the other half is free in the cytoplasm.</text>
</comment>
<comment type="domain">
    <text evidence="11">Consists of 3 domains; the N-terminus binds the ribosome, the middle domain has PPIase activity, while the C-terminus has intrinsic chaperone activity on its own.</text>
</comment>
<keyword evidence="7 11" id="KW-0143">Chaperone</keyword>
<keyword evidence="6 11" id="KW-0697">Rotamase</keyword>
<dbReference type="GO" id="GO:0051083">
    <property type="term" value="P:'de novo' cotranslational protein folding"/>
    <property type="evidence" value="ECO:0007669"/>
    <property type="project" value="TreeGrafter"/>
</dbReference>
<dbReference type="GO" id="GO:0051301">
    <property type="term" value="P:cell division"/>
    <property type="evidence" value="ECO:0007669"/>
    <property type="project" value="UniProtKB-KW"/>
</dbReference>
<dbReference type="InterPro" id="IPR001179">
    <property type="entry name" value="PPIase_FKBP_dom"/>
</dbReference>
<evidence type="ECO:0000256" key="3">
    <source>
        <dbReference type="ARBA" id="ARBA00013194"/>
    </source>
</evidence>
<name>A0A0M4LZ66_9GAMM</name>
<dbReference type="GO" id="GO:0005737">
    <property type="term" value="C:cytoplasm"/>
    <property type="evidence" value="ECO:0007669"/>
    <property type="project" value="UniProtKB-SubCell"/>
</dbReference>
<evidence type="ECO:0000313" key="16">
    <source>
        <dbReference type="Proteomes" id="UP000068905"/>
    </source>
</evidence>
<evidence type="ECO:0000256" key="2">
    <source>
        <dbReference type="ARBA" id="ARBA00005464"/>
    </source>
</evidence>
<dbReference type="PANTHER" id="PTHR30560:SF3">
    <property type="entry name" value="TRIGGER FACTOR-LIKE PROTEIN TIG, CHLOROPLASTIC"/>
    <property type="match status" value="1"/>
</dbReference>
<dbReference type="GO" id="GO:0044183">
    <property type="term" value="F:protein folding chaperone"/>
    <property type="evidence" value="ECO:0007669"/>
    <property type="project" value="TreeGrafter"/>
</dbReference>
<dbReference type="GO" id="GO:0003755">
    <property type="term" value="F:peptidyl-prolyl cis-trans isomerase activity"/>
    <property type="evidence" value="ECO:0007669"/>
    <property type="project" value="UniProtKB-UniRule"/>
</dbReference>
<comment type="similarity">
    <text evidence="2 11 13">Belongs to the FKBP-type PPIase family. Tig subfamily.</text>
</comment>
<dbReference type="STRING" id="1125411.W908_01655"/>
<dbReference type="InterPro" id="IPR036611">
    <property type="entry name" value="Trigger_fac_ribosome-bd_sf"/>
</dbReference>
<dbReference type="Pfam" id="PF00254">
    <property type="entry name" value="FKBP_C"/>
    <property type="match status" value="1"/>
</dbReference>
<dbReference type="InterPro" id="IPR027304">
    <property type="entry name" value="Trigger_fact/SurA_dom_sf"/>
</dbReference>
<dbReference type="GO" id="GO:0043335">
    <property type="term" value="P:protein unfolding"/>
    <property type="evidence" value="ECO:0007669"/>
    <property type="project" value="TreeGrafter"/>
</dbReference>
<dbReference type="OrthoDB" id="9767721at2"/>
<evidence type="ECO:0000313" key="15">
    <source>
        <dbReference type="EMBL" id="ALE01424.1"/>
    </source>
</evidence>
<keyword evidence="9 11" id="KW-0131">Cell cycle</keyword>
<dbReference type="Gene3D" id="1.10.3120.10">
    <property type="entry name" value="Trigger factor, C-terminal domain"/>
    <property type="match status" value="1"/>
</dbReference>
<dbReference type="EMBL" id="CP006911">
    <property type="protein sequence ID" value="ALE01424.1"/>
    <property type="molecule type" value="Genomic_DNA"/>
</dbReference>
<protein>
    <recommendedName>
        <fullName evidence="4 11">Trigger factor</fullName>
        <shortName evidence="11">TF</shortName>
        <ecNumber evidence="3 11">5.2.1.8</ecNumber>
    </recommendedName>
    <alternativeName>
        <fullName evidence="10 11">PPIase</fullName>
    </alternativeName>
</protein>
<dbReference type="InterPro" id="IPR008880">
    <property type="entry name" value="Trigger_fac_C"/>
</dbReference>
<evidence type="ECO:0000256" key="8">
    <source>
        <dbReference type="ARBA" id="ARBA00023235"/>
    </source>
</evidence>
<evidence type="ECO:0000256" key="9">
    <source>
        <dbReference type="ARBA" id="ARBA00023306"/>
    </source>
</evidence>
<evidence type="ECO:0000256" key="1">
    <source>
        <dbReference type="ARBA" id="ARBA00000971"/>
    </source>
</evidence>
<dbReference type="PIRSF" id="PIRSF003095">
    <property type="entry name" value="Trigger_factor"/>
    <property type="match status" value="1"/>
</dbReference>
<dbReference type="KEGG" id="tsn:W908_01655"/>
<dbReference type="PANTHER" id="PTHR30560">
    <property type="entry name" value="TRIGGER FACTOR CHAPERONE AND PEPTIDYL-PROLYL CIS/TRANS ISOMERASE"/>
    <property type="match status" value="1"/>
</dbReference>
<dbReference type="SUPFAM" id="SSF109998">
    <property type="entry name" value="Triger factor/SurA peptide-binding domain-like"/>
    <property type="match status" value="1"/>
</dbReference>
<reference evidence="15 16" key="1">
    <citation type="journal article" date="2015" name="Genome Announc.">
        <title>Genome Sequence of 'Candidatus Thioglobus singularis' Strain PS1, a Mixotroph from the SUP05 Clade of Marine Gammaproteobacteria.</title>
        <authorList>
            <person name="Marshall K.T."/>
            <person name="Morris R.M."/>
        </authorList>
    </citation>
    <scope>NUCLEOTIDE SEQUENCE [LARGE SCALE GENOMIC DNA]</scope>
    <source>
        <strain evidence="15 16">PS1</strain>
    </source>
</reference>
<dbReference type="GO" id="GO:0043022">
    <property type="term" value="F:ribosome binding"/>
    <property type="evidence" value="ECO:0007669"/>
    <property type="project" value="TreeGrafter"/>
</dbReference>
<accession>A0A0M4LZ66</accession>
<dbReference type="HAMAP" id="MF_00303">
    <property type="entry name" value="Trigger_factor_Tig"/>
    <property type="match status" value="1"/>
</dbReference>
<dbReference type="EC" id="5.2.1.8" evidence="3 11"/>